<feature type="domain" description="DZANK-type" evidence="3">
    <location>
        <begin position="311"/>
        <end position="395"/>
    </location>
</feature>
<accession>A0A0A7LCF7</accession>
<feature type="transmembrane region" description="Helical" evidence="2">
    <location>
        <begin position="71"/>
        <end position="92"/>
    </location>
</feature>
<dbReference type="GeneID" id="24818450"/>
<dbReference type="AlphaFoldDB" id="A0A0A7LCF7"/>
<keyword evidence="5" id="KW-1185">Reference proteome</keyword>
<reference evidence="4 5" key="1">
    <citation type="journal article" date="2014" name="Appl. Environ. Microbiol.">
        <title>Comparative Genome Analysis of 'Candidatus Methanoplasma termitum' Indicates a New Mode of Energy Metabolism in the Seventh Order of Methanogens.</title>
        <authorList>
            <person name="Lang K."/>
            <person name="Schuldes J."/>
            <person name="Klingl A."/>
            <person name="Poehlein A."/>
            <person name="Daniel R."/>
            <person name="Brune A."/>
        </authorList>
    </citation>
    <scope>NUCLEOTIDE SEQUENCE [LARGE SCALE GENOMIC DNA]</scope>
    <source>
        <strain evidence="5">Mpt1</strain>
    </source>
</reference>
<dbReference type="EMBL" id="CP010070">
    <property type="protein sequence ID" value="AIZ56663.1"/>
    <property type="molecule type" value="Genomic_DNA"/>
</dbReference>
<feature type="transmembrane region" description="Helical" evidence="2">
    <location>
        <begin position="26"/>
        <end position="59"/>
    </location>
</feature>
<evidence type="ECO:0000256" key="1">
    <source>
        <dbReference type="SAM" id="MobiDB-lite"/>
    </source>
</evidence>
<gene>
    <name evidence="4" type="ORF">Mpt1_c07810</name>
</gene>
<evidence type="ECO:0000313" key="4">
    <source>
        <dbReference type="EMBL" id="AIZ56663.1"/>
    </source>
</evidence>
<proteinExistence type="predicted"/>
<dbReference type="InterPro" id="IPR025874">
    <property type="entry name" value="DZR"/>
</dbReference>
<name>A0A0A7LCF7_9ARCH</name>
<sequence length="402" mass="43451">MNGTADAKTIDMKWFGKWTPIQILGVFGSLVVAIVLTLFGFGNGCMCFGALIIAVILYMVPRMLGVEHIKLMALVGVLFLAVTLIVGGLLIAPDFVKNNQGNPPDNNYFTDVQFNYDIPGYDNGVQITASIKEGVDMTSKEVYFQYAAVSGIVLGGTVNGSSKDDIRLDLSGPTFIPLNSGTLHIGGLVVKDVTDSDNPVPVDDSRTRSSFLTGAFDGSITGLALVGTFMSVITIVIMFFIIMILSNVMKGRMEKTREQMEKDGRLYPRGHGRCQKCGSLVLPGEVTCRKCGEYIDRPDEIKPDKKDFFECSECGAEVPADAKQCPKCGAAFDEEDEVVITPAEHTAEAPVNDKESASKSKSVQEDSRSSGREPVVCPECGEVSPAGAWFCPRCGKSFDEKK</sequence>
<feature type="region of interest" description="Disordered" evidence="1">
    <location>
        <begin position="343"/>
        <end position="387"/>
    </location>
</feature>
<dbReference type="RefSeq" id="WP_048112359.1">
    <property type="nucleotide sequence ID" value="NZ_CP010070.1"/>
</dbReference>
<evidence type="ECO:0000313" key="5">
    <source>
        <dbReference type="Proteomes" id="UP000030787"/>
    </source>
</evidence>
<organism evidence="4 5">
    <name type="scientific">Candidatus Methanoplasma termitum</name>
    <dbReference type="NCBI Taxonomy" id="1577791"/>
    <lineage>
        <taxon>Archaea</taxon>
        <taxon>Methanobacteriati</taxon>
        <taxon>Thermoplasmatota</taxon>
        <taxon>Thermoplasmata</taxon>
        <taxon>Methanomassiliicoccales</taxon>
        <taxon>Methanomassiliicoccaceae</taxon>
        <taxon>Candidatus Methanoplasma</taxon>
    </lineage>
</organism>
<keyword evidence="2" id="KW-1133">Transmembrane helix</keyword>
<dbReference type="Proteomes" id="UP000030787">
    <property type="component" value="Chromosome"/>
</dbReference>
<feature type="compositionally biased region" description="Basic and acidic residues" evidence="1">
    <location>
        <begin position="345"/>
        <end position="371"/>
    </location>
</feature>
<keyword evidence="2" id="KW-0812">Transmembrane</keyword>
<keyword evidence="2" id="KW-0472">Membrane</keyword>
<dbReference type="STRING" id="1577791.Mpt1_c07810"/>
<evidence type="ECO:0000256" key="2">
    <source>
        <dbReference type="SAM" id="Phobius"/>
    </source>
</evidence>
<keyword evidence="4" id="KW-0689">Ribosomal protein</keyword>
<dbReference type="GO" id="GO:0005840">
    <property type="term" value="C:ribosome"/>
    <property type="evidence" value="ECO:0007669"/>
    <property type="project" value="UniProtKB-KW"/>
</dbReference>
<feature type="transmembrane region" description="Helical" evidence="2">
    <location>
        <begin position="220"/>
        <end position="245"/>
    </location>
</feature>
<dbReference type="HOGENOM" id="CLU_728860_0_0_2"/>
<protein>
    <submittedName>
        <fullName evidence="4">50S ribosomal protein L40e</fullName>
    </submittedName>
</protein>
<dbReference type="KEGG" id="mear:Mpt1_c07810"/>
<evidence type="ECO:0000259" key="3">
    <source>
        <dbReference type="Pfam" id="PF12773"/>
    </source>
</evidence>
<dbReference type="Pfam" id="PF12773">
    <property type="entry name" value="DZR"/>
    <property type="match status" value="1"/>
</dbReference>
<dbReference type="OrthoDB" id="53394at2157"/>
<keyword evidence="4" id="KW-0687">Ribonucleoprotein</keyword>